<dbReference type="InterPro" id="IPR042036">
    <property type="entry name" value="RRP8_N"/>
</dbReference>
<dbReference type="EMBL" id="JH795857">
    <property type="protein sequence ID" value="EJU04794.1"/>
    <property type="molecule type" value="Genomic_DNA"/>
</dbReference>
<sequence>MKQMHEEDVKGAKDKQEKKEKWENKKNQGKTREREGEKERMGKKGGEGGRNTPMGKGQKDVPNQKSTPNIRTNSKLTPLQAKMKASLSGARFRWINEQLYTSSASSAHELMRSQPNLYEDYHAGFAAQLVGWPTPPLDALAVLLQKLPKTALIADLGSGPGTLAKKLVPQGRKVLSFDLHPDDWVTEADFCERIPLPGSEGEESGAIVDACVCCLSLMGTDWICGVREARRVLVANGQLLVAEVTSRFTDVSNFVQVIESVGFRMTKKDDGDTHFMLFVFEKVDKDLEEWEEVVQRAEGLLKPCEYKRR</sequence>
<evidence type="ECO:0000313" key="11">
    <source>
        <dbReference type="EMBL" id="EJU04794.1"/>
    </source>
</evidence>
<feature type="compositionally biased region" description="Basic and acidic residues" evidence="10">
    <location>
        <begin position="1"/>
        <end position="47"/>
    </location>
</feature>
<keyword evidence="6 9" id="KW-0949">S-adenosyl-L-methionine</keyword>
<keyword evidence="5 9" id="KW-0808">Transferase</keyword>
<dbReference type="SUPFAM" id="SSF53335">
    <property type="entry name" value="S-adenosyl-L-methionine-dependent methyltransferases"/>
    <property type="match status" value="1"/>
</dbReference>
<evidence type="ECO:0000256" key="6">
    <source>
        <dbReference type="ARBA" id="ARBA00022691"/>
    </source>
</evidence>
<evidence type="ECO:0000256" key="8">
    <source>
        <dbReference type="ARBA" id="ARBA00076672"/>
    </source>
</evidence>
<dbReference type="Gene3D" id="1.10.10.2150">
    <property type="entry name" value="Ribosomal RNA-processing protein 8, N-terminal domain"/>
    <property type="match status" value="1"/>
</dbReference>
<feature type="compositionally biased region" description="Polar residues" evidence="10">
    <location>
        <begin position="61"/>
        <end position="77"/>
    </location>
</feature>
<evidence type="ECO:0000256" key="2">
    <source>
        <dbReference type="ARBA" id="ARBA00006301"/>
    </source>
</evidence>
<dbReference type="HOGENOM" id="CLU_027694_1_1_1"/>
<dbReference type="RefSeq" id="XP_040631688.1">
    <property type="nucleotide sequence ID" value="XM_040775721.1"/>
</dbReference>
<dbReference type="PANTHER" id="PTHR12787">
    <property type="entry name" value="RIBOSOMAL RNA-PROCESSING PROTEIN 8"/>
    <property type="match status" value="1"/>
</dbReference>
<comment type="similarity">
    <text evidence="2 9">Belongs to the methyltransferase superfamily. RRP8 family.</text>
</comment>
<dbReference type="OMA" id="KWPTNPL"/>
<dbReference type="Pfam" id="PF05148">
    <property type="entry name" value="Methyltransf_8"/>
    <property type="match status" value="1"/>
</dbReference>
<dbReference type="FunFam" id="1.10.10.2150:FF:000001">
    <property type="entry name" value="Ribosomal RNA-processing protein 8"/>
    <property type="match status" value="1"/>
</dbReference>
<organism evidence="11 12">
    <name type="scientific">Dacryopinax primogenitus (strain DJM 731)</name>
    <name type="common">Brown rot fungus</name>
    <dbReference type="NCBI Taxonomy" id="1858805"/>
    <lineage>
        <taxon>Eukaryota</taxon>
        <taxon>Fungi</taxon>
        <taxon>Dikarya</taxon>
        <taxon>Basidiomycota</taxon>
        <taxon>Agaricomycotina</taxon>
        <taxon>Dacrymycetes</taxon>
        <taxon>Dacrymycetales</taxon>
        <taxon>Dacrymycetaceae</taxon>
        <taxon>Dacryopinax</taxon>
    </lineage>
</organism>
<reference evidence="11 12" key="1">
    <citation type="journal article" date="2012" name="Science">
        <title>The Paleozoic origin of enzymatic lignin decomposition reconstructed from 31 fungal genomes.</title>
        <authorList>
            <person name="Floudas D."/>
            <person name="Binder M."/>
            <person name="Riley R."/>
            <person name="Barry K."/>
            <person name="Blanchette R.A."/>
            <person name="Henrissat B."/>
            <person name="Martinez A.T."/>
            <person name="Otillar R."/>
            <person name="Spatafora J.W."/>
            <person name="Yadav J.S."/>
            <person name="Aerts A."/>
            <person name="Benoit I."/>
            <person name="Boyd A."/>
            <person name="Carlson A."/>
            <person name="Copeland A."/>
            <person name="Coutinho P.M."/>
            <person name="de Vries R.P."/>
            <person name="Ferreira P."/>
            <person name="Findley K."/>
            <person name="Foster B."/>
            <person name="Gaskell J."/>
            <person name="Glotzer D."/>
            <person name="Gorecki P."/>
            <person name="Heitman J."/>
            <person name="Hesse C."/>
            <person name="Hori C."/>
            <person name="Igarashi K."/>
            <person name="Jurgens J.A."/>
            <person name="Kallen N."/>
            <person name="Kersten P."/>
            <person name="Kohler A."/>
            <person name="Kuees U."/>
            <person name="Kumar T.K.A."/>
            <person name="Kuo A."/>
            <person name="LaButti K."/>
            <person name="Larrondo L.F."/>
            <person name="Lindquist E."/>
            <person name="Ling A."/>
            <person name="Lombard V."/>
            <person name="Lucas S."/>
            <person name="Lundell T."/>
            <person name="Martin R."/>
            <person name="McLaughlin D.J."/>
            <person name="Morgenstern I."/>
            <person name="Morin E."/>
            <person name="Murat C."/>
            <person name="Nagy L.G."/>
            <person name="Nolan M."/>
            <person name="Ohm R.A."/>
            <person name="Patyshakuliyeva A."/>
            <person name="Rokas A."/>
            <person name="Ruiz-Duenas F.J."/>
            <person name="Sabat G."/>
            <person name="Salamov A."/>
            <person name="Samejima M."/>
            <person name="Schmutz J."/>
            <person name="Slot J.C."/>
            <person name="St John F."/>
            <person name="Stenlid J."/>
            <person name="Sun H."/>
            <person name="Sun S."/>
            <person name="Syed K."/>
            <person name="Tsang A."/>
            <person name="Wiebenga A."/>
            <person name="Young D."/>
            <person name="Pisabarro A."/>
            <person name="Eastwood D.C."/>
            <person name="Martin F."/>
            <person name="Cullen D."/>
            <person name="Grigoriev I.V."/>
            <person name="Hibbett D.S."/>
        </authorList>
    </citation>
    <scope>NUCLEOTIDE SEQUENCE [LARGE SCALE GENOMIC DNA]</scope>
    <source>
        <strain evidence="11 12">DJM-731 SS1</strain>
    </source>
</reference>
<gene>
    <name evidence="11" type="ORF">DACRYDRAFT_62996</name>
</gene>
<dbReference type="GO" id="GO:0005730">
    <property type="term" value="C:nucleolus"/>
    <property type="evidence" value="ECO:0007669"/>
    <property type="project" value="UniProtKB-SubCell"/>
</dbReference>
<dbReference type="STRING" id="1858805.M5G7R6"/>
<dbReference type="InterPro" id="IPR007823">
    <property type="entry name" value="RRP8"/>
</dbReference>
<dbReference type="AlphaFoldDB" id="M5G7R6"/>
<evidence type="ECO:0000256" key="3">
    <source>
        <dbReference type="ARBA" id="ARBA00022552"/>
    </source>
</evidence>
<evidence type="ECO:0000256" key="5">
    <source>
        <dbReference type="ARBA" id="ARBA00022679"/>
    </source>
</evidence>
<keyword evidence="7 9" id="KW-0539">Nucleus</keyword>
<dbReference type="GO" id="GO:0042273">
    <property type="term" value="P:ribosomal large subunit biogenesis"/>
    <property type="evidence" value="ECO:0007669"/>
    <property type="project" value="TreeGrafter"/>
</dbReference>
<dbReference type="Gene3D" id="3.40.50.150">
    <property type="entry name" value="Vaccinia Virus protein VP39"/>
    <property type="match status" value="1"/>
</dbReference>
<dbReference type="GeneID" id="63690783"/>
<dbReference type="InterPro" id="IPR029063">
    <property type="entry name" value="SAM-dependent_MTases_sf"/>
</dbReference>
<dbReference type="PANTHER" id="PTHR12787:SF0">
    <property type="entry name" value="RIBOSOMAL RNA-PROCESSING PROTEIN 8"/>
    <property type="match status" value="1"/>
</dbReference>
<comment type="function">
    <text evidence="9">S-adenosyl-L-methionine-dependent methyltransferase that specifically methylates the N(1) position of adenine in helix 25.1 in 25S rRNA. Required both for ribosomal 40S and 60S subunits biogenesis. Required for efficient pre-rRNA cleavage at site A2.</text>
</comment>
<evidence type="ECO:0000256" key="7">
    <source>
        <dbReference type="ARBA" id="ARBA00023242"/>
    </source>
</evidence>
<keyword evidence="3 9" id="KW-0698">rRNA processing</keyword>
<evidence type="ECO:0000256" key="4">
    <source>
        <dbReference type="ARBA" id="ARBA00022603"/>
    </source>
</evidence>
<proteinExistence type="inferred from homology"/>
<evidence type="ECO:0000256" key="9">
    <source>
        <dbReference type="RuleBase" id="RU365074"/>
    </source>
</evidence>
<evidence type="ECO:0000313" key="12">
    <source>
        <dbReference type="Proteomes" id="UP000030653"/>
    </source>
</evidence>
<dbReference type="EC" id="2.1.1.-" evidence="9"/>
<dbReference type="CDD" id="cd02440">
    <property type="entry name" value="AdoMet_MTases"/>
    <property type="match status" value="1"/>
</dbReference>
<evidence type="ECO:0000256" key="10">
    <source>
        <dbReference type="SAM" id="MobiDB-lite"/>
    </source>
</evidence>
<feature type="region of interest" description="Disordered" evidence="10">
    <location>
        <begin position="1"/>
        <end position="79"/>
    </location>
</feature>
<keyword evidence="12" id="KW-1185">Reference proteome</keyword>
<name>M5G7R6_DACPD</name>
<evidence type="ECO:0000256" key="1">
    <source>
        <dbReference type="ARBA" id="ARBA00004604"/>
    </source>
</evidence>
<accession>M5G7R6</accession>
<protein>
    <recommendedName>
        <fullName evidence="8 9">Ribosomal RNA-processing protein 8</fullName>
        <ecNumber evidence="9">2.1.1.-</ecNumber>
    </recommendedName>
</protein>
<dbReference type="GO" id="GO:0016433">
    <property type="term" value="F:rRNA (adenine) methyltransferase activity"/>
    <property type="evidence" value="ECO:0007669"/>
    <property type="project" value="TreeGrafter"/>
</dbReference>
<keyword evidence="4 9" id="KW-0489">Methyltransferase</keyword>
<dbReference type="Proteomes" id="UP000030653">
    <property type="component" value="Unassembled WGS sequence"/>
</dbReference>
<dbReference type="OrthoDB" id="10258825at2759"/>
<comment type="subcellular location">
    <subcellularLocation>
        <location evidence="1 9">Nucleus</location>
        <location evidence="1 9">Nucleolus</location>
    </subcellularLocation>
</comment>